<evidence type="ECO:0000313" key="13">
    <source>
        <dbReference type="EMBL" id="TXL62960.1"/>
    </source>
</evidence>
<comment type="subcellular location">
    <subcellularLocation>
        <location evidence="3 11">Cytoplasm</location>
    </subcellularLocation>
</comment>
<dbReference type="CDD" id="cd06223">
    <property type="entry name" value="PRTases_typeI"/>
    <property type="match status" value="1"/>
</dbReference>
<dbReference type="InterPro" id="IPR000836">
    <property type="entry name" value="PRTase_dom"/>
</dbReference>
<dbReference type="RefSeq" id="WP_147683140.1">
    <property type="nucleotide sequence ID" value="NZ_VDUX01000001.1"/>
</dbReference>
<evidence type="ECO:0000259" key="12">
    <source>
        <dbReference type="Pfam" id="PF00156"/>
    </source>
</evidence>
<dbReference type="GO" id="GO:0002055">
    <property type="term" value="F:adenine binding"/>
    <property type="evidence" value="ECO:0007669"/>
    <property type="project" value="TreeGrafter"/>
</dbReference>
<dbReference type="Proteomes" id="UP000321571">
    <property type="component" value="Unassembled WGS sequence"/>
</dbReference>
<dbReference type="OrthoDB" id="9803963at2"/>
<keyword evidence="7 11" id="KW-0963">Cytoplasm</keyword>
<dbReference type="InterPro" id="IPR029057">
    <property type="entry name" value="PRTase-like"/>
</dbReference>
<dbReference type="HAMAP" id="MF_00004">
    <property type="entry name" value="Aden_phosphoribosyltr"/>
    <property type="match status" value="1"/>
</dbReference>
<evidence type="ECO:0000256" key="2">
    <source>
        <dbReference type="ARBA" id="ARBA00003968"/>
    </source>
</evidence>
<evidence type="ECO:0000256" key="1">
    <source>
        <dbReference type="ARBA" id="ARBA00000868"/>
    </source>
</evidence>
<evidence type="ECO:0000256" key="4">
    <source>
        <dbReference type="ARBA" id="ARBA00004659"/>
    </source>
</evidence>
<name>A0A5C8NPD9_9ACTN</name>
<accession>A0A5C8NPD9</accession>
<comment type="similarity">
    <text evidence="5 11">Belongs to the purine/pyrimidine phosphoribosyltransferase family.</text>
</comment>
<evidence type="ECO:0000256" key="3">
    <source>
        <dbReference type="ARBA" id="ARBA00004496"/>
    </source>
</evidence>
<proteinExistence type="inferred from homology"/>
<dbReference type="GO" id="GO:0016208">
    <property type="term" value="F:AMP binding"/>
    <property type="evidence" value="ECO:0007669"/>
    <property type="project" value="TreeGrafter"/>
</dbReference>
<dbReference type="PANTHER" id="PTHR32315:SF3">
    <property type="entry name" value="ADENINE PHOSPHORIBOSYLTRANSFERASE"/>
    <property type="match status" value="1"/>
</dbReference>
<dbReference type="SUPFAM" id="SSF53271">
    <property type="entry name" value="PRTase-like"/>
    <property type="match status" value="1"/>
</dbReference>
<protein>
    <recommendedName>
        <fullName evidence="6 11">Adenine phosphoribosyltransferase</fullName>
        <shortName evidence="11">APRT</shortName>
        <ecNumber evidence="6 11">2.4.2.7</ecNumber>
    </recommendedName>
</protein>
<comment type="catalytic activity">
    <reaction evidence="1 11">
        <text>AMP + diphosphate = 5-phospho-alpha-D-ribose 1-diphosphate + adenine</text>
        <dbReference type="Rhea" id="RHEA:16609"/>
        <dbReference type="ChEBI" id="CHEBI:16708"/>
        <dbReference type="ChEBI" id="CHEBI:33019"/>
        <dbReference type="ChEBI" id="CHEBI:58017"/>
        <dbReference type="ChEBI" id="CHEBI:456215"/>
        <dbReference type="EC" id="2.4.2.7"/>
    </reaction>
</comment>
<dbReference type="PANTHER" id="PTHR32315">
    <property type="entry name" value="ADENINE PHOSPHORIBOSYLTRANSFERASE"/>
    <property type="match status" value="1"/>
</dbReference>
<dbReference type="FunFam" id="3.40.50.2020:FF:000021">
    <property type="entry name" value="Adenine phosphoribosyltransferase"/>
    <property type="match status" value="1"/>
</dbReference>
<evidence type="ECO:0000256" key="10">
    <source>
        <dbReference type="ARBA" id="ARBA00022726"/>
    </source>
</evidence>
<dbReference type="GO" id="GO:0003999">
    <property type="term" value="F:adenine phosphoribosyltransferase activity"/>
    <property type="evidence" value="ECO:0007669"/>
    <property type="project" value="UniProtKB-UniRule"/>
</dbReference>
<evidence type="ECO:0000256" key="9">
    <source>
        <dbReference type="ARBA" id="ARBA00022679"/>
    </source>
</evidence>
<dbReference type="GO" id="GO:0005737">
    <property type="term" value="C:cytoplasm"/>
    <property type="evidence" value="ECO:0007669"/>
    <property type="project" value="UniProtKB-SubCell"/>
</dbReference>
<dbReference type="InterPro" id="IPR050054">
    <property type="entry name" value="UPRTase/APRTase"/>
</dbReference>
<dbReference type="UniPathway" id="UPA00588">
    <property type="reaction ID" value="UER00646"/>
</dbReference>
<dbReference type="EC" id="2.4.2.7" evidence="6 11"/>
<gene>
    <name evidence="11" type="primary">apt</name>
    <name evidence="13" type="ORF">FHP06_01600</name>
</gene>
<dbReference type="NCBIfam" id="TIGR01090">
    <property type="entry name" value="apt"/>
    <property type="match status" value="1"/>
</dbReference>
<keyword evidence="8 11" id="KW-0328">Glycosyltransferase</keyword>
<evidence type="ECO:0000256" key="6">
    <source>
        <dbReference type="ARBA" id="ARBA00011893"/>
    </source>
</evidence>
<evidence type="ECO:0000256" key="5">
    <source>
        <dbReference type="ARBA" id="ARBA00008391"/>
    </source>
</evidence>
<dbReference type="GO" id="GO:0006166">
    <property type="term" value="P:purine ribonucleoside salvage"/>
    <property type="evidence" value="ECO:0007669"/>
    <property type="project" value="UniProtKB-UniRule"/>
</dbReference>
<comment type="function">
    <text evidence="2 11">Catalyzes a salvage reaction resulting in the formation of AMP, that is energically less costly than de novo synthesis.</text>
</comment>
<feature type="domain" description="Phosphoribosyltransferase" evidence="12">
    <location>
        <begin position="35"/>
        <end position="155"/>
    </location>
</feature>
<dbReference type="Pfam" id="PF00156">
    <property type="entry name" value="Pribosyltran"/>
    <property type="match status" value="1"/>
</dbReference>
<dbReference type="GO" id="GO:0044209">
    <property type="term" value="P:AMP salvage"/>
    <property type="evidence" value="ECO:0007669"/>
    <property type="project" value="UniProtKB-UniRule"/>
</dbReference>
<keyword evidence="9 11" id="KW-0808">Transferase</keyword>
<organism evidence="13 14">
    <name type="scientific">Aeromicrobium terrae</name>
    <dbReference type="NCBI Taxonomy" id="2498846"/>
    <lineage>
        <taxon>Bacteria</taxon>
        <taxon>Bacillati</taxon>
        <taxon>Actinomycetota</taxon>
        <taxon>Actinomycetes</taxon>
        <taxon>Propionibacteriales</taxon>
        <taxon>Nocardioidaceae</taxon>
        <taxon>Aeromicrobium</taxon>
    </lineage>
</organism>
<keyword evidence="14" id="KW-1185">Reference proteome</keyword>
<comment type="subunit">
    <text evidence="11">Homodimer.</text>
</comment>
<dbReference type="GO" id="GO:0006168">
    <property type="term" value="P:adenine salvage"/>
    <property type="evidence" value="ECO:0007669"/>
    <property type="project" value="InterPro"/>
</dbReference>
<comment type="pathway">
    <text evidence="4 11">Purine metabolism; AMP biosynthesis via salvage pathway; AMP from adenine: step 1/1.</text>
</comment>
<evidence type="ECO:0000313" key="14">
    <source>
        <dbReference type="Proteomes" id="UP000321571"/>
    </source>
</evidence>
<dbReference type="EMBL" id="VDUX01000001">
    <property type="protein sequence ID" value="TXL62960.1"/>
    <property type="molecule type" value="Genomic_DNA"/>
</dbReference>
<dbReference type="Gene3D" id="3.40.50.2020">
    <property type="match status" value="1"/>
</dbReference>
<dbReference type="NCBIfam" id="NF002636">
    <property type="entry name" value="PRK02304.1-5"/>
    <property type="match status" value="1"/>
</dbReference>
<comment type="caution">
    <text evidence="13">The sequence shown here is derived from an EMBL/GenBank/DDBJ whole genome shotgun (WGS) entry which is preliminary data.</text>
</comment>
<keyword evidence="10 11" id="KW-0660">Purine salvage</keyword>
<dbReference type="NCBIfam" id="NF002634">
    <property type="entry name" value="PRK02304.1-3"/>
    <property type="match status" value="1"/>
</dbReference>
<dbReference type="AlphaFoldDB" id="A0A5C8NPD9"/>
<dbReference type="InterPro" id="IPR005764">
    <property type="entry name" value="Ade_phspho_trans"/>
</dbReference>
<evidence type="ECO:0000256" key="7">
    <source>
        <dbReference type="ARBA" id="ARBA00022490"/>
    </source>
</evidence>
<evidence type="ECO:0000256" key="8">
    <source>
        <dbReference type="ARBA" id="ARBA00022676"/>
    </source>
</evidence>
<sequence>MPVDASTALEEWVRPVEDWPVPGVTFRDLTPLFARPEPFAAVIDALVDIARSAGPVDRVLGVEARGFIVGAPVALELGVGFVPVRKAGKLPHTTLSTSYALEYGEATIEMHADAVAPGDRVLVVDDVLATGGTLAATADLVREAGGEVVADLVIIELPALGGRAVVGDVPVHSLTTY</sequence>
<reference evidence="13 14" key="1">
    <citation type="submission" date="2019-06" db="EMBL/GenBank/DDBJ databases">
        <title>Aeromicrobium sp. nov., isolated from a maize field.</title>
        <authorList>
            <person name="Lin S.-Y."/>
            <person name="Tsai C.-F."/>
            <person name="Young C.-C."/>
        </authorList>
    </citation>
    <scope>NUCLEOTIDE SEQUENCE [LARGE SCALE GENOMIC DNA]</scope>
    <source>
        <strain evidence="13 14">CC-CFT486</strain>
    </source>
</reference>
<evidence type="ECO:0000256" key="11">
    <source>
        <dbReference type="HAMAP-Rule" id="MF_00004"/>
    </source>
</evidence>